<dbReference type="RefSeq" id="WP_229999873.1">
    <property type="nucleotide sequence ID" value="NZ_JAJJMN010000001.1"/>
</dbReference>
<feature type="region of interest" description="Disordered" evidence="1">
    <location>
        <begin position="224"/>
        <end position="248"/>
    </location>
</feature>
<sequence>MKNIKKIAILLMVLGVAVLTGRCVSEEAGSEQKIEQSIKVSQARVWFEQYQSKVKIDSSFKSQVYNWNSAIRETFENGSEAIVVPVRDNNLSDAYKGQKVLYLYPLENKKDFSATLYEILPLSESLEKIKSSADLVNFNGYIIAWDLERGFVNGAKFENSNTTAALTGLRVISPEESERLNKSTAKSDPFELDEVIIRREKSENKQEYGGGAYGGSLNSGSKGSTGGYVSAPGGGGNGSSGSTTSPNAQKIEEQISADKLDACPKDVLERLKKVKNIDIAAVLSKLGSSKVFIVEIESSSVITRPASASTTNVPNNYNIKVSSNYTSATQLFRASNLLHEIIHCYFFSLVDEYTVKNDPAIFNDFPMLFQKFVDKKYPGSKDSAHHDEMANTYVNAIGAALQEFQTGLPVSKGEVPNQIYRDLAWGGLQEAPIFKQKFPEGSLEYNRIIGRYNGESVNSTINGQTPKGKPCAIK</sequence>
<gene>
    <name evidence="3" type="ORF">LNQ34_11900</name>
</gene>
<evidence type="ECO:0000256" key="1">
    <source>
        <dbReference type="SAM" id="MobiDB-lite"/>
    </source>
</evidence>
<organism evidence="3 4">
    <name type="scientific">Flavobacterium lipolyticum</name>
    <dbReference type="NCBI Taxonomy" id="2893754"/>
    <lineage>
        <taxon>Bacteria</taxon>
        <taxon>Pseudomonadati</taxon>
        <taxon>Bacteroidota</taxon>
        <taxon>Flavobacteriia</taxon>
        <taxon>Flavobacteriales</taxon>
        <taxon>Flavobacteriaceae</taxon>
        <taxon>Flavobacterium</taxon>
    </lineage>
</organism>
<protein>
    <submittedName>
        <fullName evidence="3">Uncharacterized protein</fullName>
    </submittedName>
</protein>
<evidence type="ECO:0000256" key="2">
    <source>
        <dbReference type="SAM" id="SignalP"/>
    </source>
</evidence>
<dbReference type="Proteomes" id="UP001430700">
    <property type="component" value="Unassembled WGS sequence"/>
</dbReference>
<keyword evidence="4" id="KW-1185">Reference proteome</keyword>
<feature type="chain" id="PRO_5046859686" evidence="2">
    <location>
        <begin position="26"/>
        <end position="474"/>
    </location>
</feature>
<name>A0ABS8M0W1_9FLAO</name>
<keyword evidence="2" id="KW-0732">Signal</keyword>
<accession>A0ABS8M0W1</accession>
<evidence type="ECO:0000313" key="3">
    <source>
        <dbReference type="EMBL" id="MCC9018480.1"/>
    </source>
</evidence>
<dbReference type="EMBL" id="JAJJMN010000001">
    <property type="protein sequence ID" value="MCC9018480.1"/>
    <property type="molecule type" value="Genomic_DNA"/>
</dbReference>
<proteinExistence type="predicted"/>
<evidence type="ECO:0000313" key="4">
    <source>
        <dbReference type="Proteomes" id="UP001430700"/>
    </source>
</evidence>
<comment type="caution">
    <text evidence="3">The sequence shown here is derived from an EMBL/GenBank/DDBJ whole genome shotgun (WGS) entry which is preliminary data.</text>
</comment>
<reference evidence="3" key="1">
    <citation type="submission" date="2021-11" db="EMBL/GenBank/DDBJ databases">
        <title>Description of novel Flavobacterium species.</title>
        <authorList>
            <person name="Saticioglu I.B."/>
            <person name="Ay H."/>
            <person name="Altun S."/>
            <person name="Duman M."/>
        </authorList>
    </citation>
    <scope>NUCLEOTIDE SEQUENCE</scope>
    <source>
        <strain evidence="3">F-126</strain>
    </source>
</reference>
<feature type="signal peptide" evidence="2">
    <location>
        <begin position="1"/>
        <end position="25"/>
    </location>
</feature>